<evidence type="ECO:0000313" key="2">
    <source>
        <dbReference type="EMBL" id="PYZ99201.1"/>
    </source>
</evidence>
<dbReference type="AlphaFoldDB" id="A0A2W0HEA6"/>
<dbReference type="Proteomes" id="UP000248066">
    <property type="component" value="Unassembled WGS sequence"/>
</dbReference>
<organism evidence="2 3">
    <name type="scientific">Alteribacter lacisalsi</name>
    <dbReference type="NCBI Taxonomy" id="2045244"/>
    <lineage>
        <taxon>Bacteria</taxon>
        <taxon>Bacillati</taxon>
        <taxon>Bacillota</taxon>
        <taxon>Bacilli</taxon>
        <taxon>Bacillales</taxon>
        <taxon>Bacillaceae</taxon>
        <taxon>Alteribacter</taxon>
    </lineage>
</organism>
<sequence>MKGWITGLETAVVVMVLLRVFSGLTELTVAALIMKFNSVEKALVLNAILAVVGPAVLILSVTIGVYALADSLSFWKIAVIFTGVLLILIGVKS</sequence>
<evidence type="ECO:0000256" key="1">
    <source>
        <dbReference type="SAM" id="Phobius"/>
    </source>
</evidence>
<evidence type="ECO:0000313" key="3">
    <source>
        <dbReference type="Proteomes" id="UP000248066"/>
    </source>
</evidence>
<dbReference type="Pfam" id="PF10942">
    <property type="entry name" value="DUF2619"/>
    <property type="match status" value="1"/>
</dbReference>
<feature type="transmembrane region" description="Helical" evidence="1">
    <location>
        <begin position="45"/>
        <end position="68"/>
    </location>
</feature>
<feature type="transmembrane region" description="Helical" evidence="1">
    <location>
        <begin position="12"/>
        <end position="33"/>
    </location>
</feature>
<keyword evidence="1" id="KW-0472">Membrane</keyword>
<dbReference type="OrthoDB" id="1726013at2"/>
<feature type="transmembrane region" description="Helical" evidence="1">
    <location>
        <begin position="74"/>
        <end position="91"/>
    </location>
</feature>
<comment type="caution">
    <text evidence="2">The sequence shown here is derived from an EMBL/GenBank/DDBJ whole genome shotgun (WGS) entry which is preliminary data.</text>
</comment>
<dbReference type="RefSeq" id="WP_110519764.1">
    <property type="nucleotide sequence ID" value="NZ_PDOF01000001.1"/>
</dbReference>
<dbReference type="InterPro" id="IPR020390">
    <property type="entry name" value="Uncharacterised_YqhV"/>
</dbReference>
<accession>A0A2W0HEA6</accession>
<keyword evidence="1" id="KW-0812">Transmembrane</keyword>
<reference evidence="2 3" key="1">
    <citation type="submission" date="2017-10" db="EMBL/GenBank/DDBJ databases">
        <title>Bacillus sp. nov., a halophilic bacterium isolated from a Yangshapao Lake.</title>
        <authorList>
            <person name="Wang H."/>
        </authorList>
    </citation>
    <scope>NUCLEOTIDE SEQUENCE [LARGE SCALE GENOMIC DNA]</scope>
    <source>
        <strain evidence="2 3">YSP-3</strain>
    </source>
</reference>
<dbReference type="EMBL" id="PDOF01000001">
    <property type="protein sequence ID" value="PYZ99201.1"/>
    <property type="molecule type" value="Genomic_DNA"/>
</dbReference>
<name>A0A2W0HEA6_9BACI</name>
<evidence type="ECO:0008006" key="4">
    <source>
        <dbReference type="Google" id="ProtNLM"/>
    </source>
</evidence>
<keyword evidence="3" id="KW-1185">Reference proteome</keyword>
<protein>
    <recommendedName>
        <fullName evidence="4">DUF2619 domain-containing protein</fullName>
    </recommendedName>
</protein>
<keyword evidence="1" id="KW-1133">Transmembrane helix</keyword>
<proteinExistence type="predicted"/>
<gene>
    <name evidence="2" type="ORF">CR205_08395</name>
</gene>